<dbReference type="OrthoDB" id="10259368at2759"/>
<dbReference type="InterPro" id="IPR048643">
    <property type="entry name" value="Itf52_C"/>
</dbReference>
<organism evidence="3">
    <name type="scientific">Cyprinus carpio</name>
    <name type="common">Common carp</name>
    <dbReference type="NCBI Taxonomy" id="7962"/>
    <lineage>
        <taxon>Eukaryota</taxon>
        <taxon>Metazoa</taxon>
        <taxon>Chordata</taxon>
        <taxon>Craniata</taxon>
        <taxon>Vertebrata</taxon>
        <taxon>Euteleostomi</taxon>
        <taxon>Actinopterygii</taxon>
        <taxon>Neopterygii</taxon>
        <taxon>Teleostei</taxon>
        <taxon>Ostariophysi</taxon>
        <taxon>Cypriniformes</taxon>
        <taxon>Cyprinidae</taxon>
        <taxon>Cyprininae</taxon>
        <taxon>Cyprinus</taxon>
    </lineage>
</organism>
<protein>
    <submittedName>
        <fullName evidence="3">Intraflagellar transport protein 52 homolog</fullName>
    </submittedName>
</protein>
<dbReference type="GO" id="GO:0005929">
    <property type="term" value="C:cilium"/>
    <property type="evidence" value="ECO:0007669"/>
    <property type="project" value="TreeGrafter"/>
</dbReference>
<sequence>MEDSKVKLLKWLTITEQLTSEKLQAVKLWITAGPREKFTAADLELLKQRLDSGGGLLVMLREGGELKYDTNINFLLEEYGIMVNNDYTMLPDTGSLSERLRVCLREADENPPDFTSLGFSCDATHSWILAYKNTSSFLCSIKSVLQPAFRDLPPPKPDLSDLDETFPSEKVRLAQLSNKCTDDDLEFYVRKSGDILGVTGKLDKDKRDAKHILEHVVFQVVEFKKLSEEHDIDTTESRFNMY</sequence>
<dbReference type="Proteomes" id="UP001155660">
    <property type="component" value="Chromosome A11"/>
</dbReference>
<dbReference type="Pfam" id="PF21178">
    <property type="entry name" value="Itf52_C"/>
    <property type="match status" value="1"/>
</dbReference>
<dbReference type="CDD" id="cd23683">
    <property type="entry name" value="IFT52_CTD"/>
    <property type="match status" value="1"/>
</dbReference>
<dbReference type="GO" id="GO:0005814">
    <property type="term" value="C:centriole"/>
    <property type="evidence" value="ECO:0007669"/>
    <property type="project" value="TreeGrafter"/>
</dbReference>
<dbReference type="Pfam" id="PF23355">
    <property type="entry name" value="IFT52_GIFT"/>
    <property type="match status" value="1"/>
</dbReference>
<name>A0A9R0B4X5_CYPCA</name>
<feature type="domain" description="Intraflagellar transport protein 52 C-terminal" evidence="1">
    <location>
        <begin position="166"/>
        <end position="216"/>
    </location>
</feature>
<gene>
    <name evidence="3" type="primary">LOC109056439</name>
</gene>
<dbReference type="GO" id="GO:0060271">
    <property type="term" value="P:cilium assembly"/>
    <property type="evidence" value="ECO:0007669"/>
    <property type="project" value="TreeGrafter"/>
</dbReference>
<reference evidence="3" key="1">
    <citation type="submission" date="2025-08" db="UniProtKB">
        <authorList>
            <consortium name="RefSeq"/>
        </authorList>
    </citation>
    <scope>IDENTIFICATION</scope>
    <source>
        <tissue evidence="3">Muscle</tissue>
    </source>
</reference>
<dbReference type="RefSeq" id="XP_042621700.1">
    <property type="nucleotide sequence ID" value="XM_042765766.1"/>
</dbReference>
<dbReference type="GO" id="GO:0030992">
    <property type="term" value="C:intraciliary transport particle B"/>
    <property type="evidence" value="ECO:0007669"/>
    <property type="project" value="TreeGrafter"/>
</dbReference>
<dbReference type="GeneID" id="109056439"/>
<dbReference type="InterPro" id="IPR055458">
    <property type="entry name" value="IFT52_GIFT"/>
</dbReference>
<evidence type="ECO:0000259" key="2">
    <source>
        <dbReference type="Pfam" id="PF23355"/>
    </source>
</evidence>
<proteinExistence type="predicted"/>
<dbReference type="PANTHER" id="PTHR12969">
    <property type="entry name" value="NGD5/OSM-6/IFT52"/>
    <property type="match status" value="1"/>
</dbReference>
<dbReference type="KEGG" id="ccar:109056439"/>
<evidence type="ECO:0000313" key="3">
    <source>
        <dbReference type="RefSeq" id="XP_042621700.1"/>
    </source>
</evidence>
<evidence type="ECO:0000259" key="1">
    <source>
        <dbReference type="Pfam" id="PF21178"/>
    </source>
</evidence>
<dbReference type="PANTHER" id="PTHR12969:SF7">
    <property type="entry name" value="INTRAFLAGELLAR TRANSPORT PROTEIN 52 HOMOLOG"/>
    <property type="match status" value="1"/>
</dbReference>
<dbReference type="GO" id="GO:0042073">
    <property type="term" value="P:intraciliary transport"/>
    <property type="evidence" value="ECO:0007669"/>
    <property type="project" value="TreeGrafter"/>
</dbReference>
<dbReference type="InterPro" id="IPR039975">
    <property type="entry name" value="IFT52"/>
</dbReference>
<feature type="domain" description="IFT52 GIFT" evidence="2">
    <location>
        <begin position="12"/>
        <end position="87"/>
    </location>
</feature>
<dbReference type="AlphaFoldDB" id="A0A9R0B4X5"/>
<accession>A0A9R0B4X5</accession>